<dbReference type="GeneID" id="95591480"/>
<comment type="caution">
    <text evidence="3">The sequence shown here is derived from an EMBL/GenBank/DDBJ whole genome shotgun (WGS) entry which is preliminary data.</text>
</comment>
<dbReference type="Proteomes" id="UP000613974">
    <property type="component" value="Unassembled WGS sequence"/>
</dbReference>
<dbReference type="InterPro" id="IPR044862">
    <property type="entry name" value="Pro_4_hyd_alph_FE2OG_OXY"/>
</dbReference>
<accession>A0ABQ3SYM2</accession>
<evidence type="ECO:0000259" key="2">
    <source>
        <dbReference type="Pfam" id="PF13640"/>
    </source>
</evidence>
<dbReference type="EMBL" id="BNEC01000005">
    <property type="protein sequence ID" value="GHI73238.1"/>
    <property type="molecule type" value="Genomic_DNA"/>
</dbReference>
<gene>
    <name evidence="3" type="ORF">Snoj_71560</name>
</gene>
<reference evidence="4" key="1">
    <citation type="submission" date="2023-07" db="EMBL/GenBank/DDBJ databases">
        <title>Whole genome shotgun sequence of Streptomyces nojiriensis NBRC 13794.</title>
        <authorList>
            <person name="Komaki H."/>
            <person name="Tamura T."/>
        </authorList>
    </citation>
    <scope>NUCLEOTIDE SEQUENCE [LARGE SCALE GENOMIC DNA]</scope>
    <source>
        <strain evidence="4">NBRC 13794</strain>
    </source>
</reference>
<dbReference type="Gene3D" id="2.60.120.620">
    <property type="entry name" value="q2cbj1_9rhob like domain"/>
    <property type="match status" value="1"/>
</dbReference>
<protein>
    <submittedName>
        <fullName evidence="3">Proline hydroxylase</fullName>
    </submittedName>
</protein>
<evidence type="ECO:0000313" key="4">
    <source>
        <dbReference type="Proteomes" id="UP000613974"/>
    </source>
</evidence>
<evidence type="ECO:0000313" key="3">
    <source>
        <dbReference type="EMBL" id="GHI73238.1"/>
    </source>
</evidence>
<feature type="compositionally biased region" description="Basic and acidic residues" evidence="1">
    <location>
        <begin position="153"/>
        <end position="166"/>
    </location>
</feature>
<dbReference type="Pfam" id="PF13640">
    <property type="entry name" value="2OG-FeII_Oxy_3"/>
    <property type="match status" value="1"/>
</dbReference>
<proteinExistence type="predicted"/>
<dbReference type="RefSeq" id="WP_189738461.1">
    <property type="nucleotide sequence ID" value="NZ_BMRL01000006.1"/>
</dbReference>
<sequence>MKITIRTPHLTVVDDFLGEAEFASLATSLQFLSYRPMHSKEWVKAYGLSSAPVLQSELATRGRVDSTPPGMSRVGELVERIARPDGALQDSYPQGITGQGSTVTGRTVLSGVGAALNWHNDAESLLGAYVFYGHPRWGSSWGGELLVLAEDEAGGRDGTGDRDGRPPEVNGDLGPDFMLDVRAEQYRNDIGHGIFVSARPNRLVLLTSRVHHRVAPVTPSAGDQPRTAVVGFFVSDAGLS</sequence>
<evidence type="ECO:0000256" key="1">
    <source>
        <dbReference type="SAM" id="MobiDB-lite"/>
    </source>
</evidence>
<keyword evidence="4" id="KW-1185">Reference proteome</keyword>
<feature type="region of interest" description="Disordered" evidence="1">
    <location>
        <begin position="153"/>
        <end position="174"/>
    </location>
</feature>
<name>A0ABQ3SYM2_9ACTN</name>
<feature type="domain" description="Prolyl 4-hydroxylase alpha subunit Fe(2+) 2OG dioxygenase" evidence="2">
    <location>
        <begin position="111"/>
        <end position="233"/>
    </location>
</feature>
<organism evidence="3 4">
    <name type="scientific">Streptomyces nojiriensis</name>
    <dbReference type="NCBI Taxonomy" id="66374"/>
    <lineage>
        <taxon>Bacteria</taxon>
        <taxon>Bacillati</taxon>
        <taxon>Actinomycetota</taxon>
        <taxon>Actinomycetes</taxon>
        <taxon>Kitasatosporales</taxon>
        <taxon>Streptomycetaceae</taxon>
        <taxon>Streptomyces</taxon>
    </lineage>
</organism>